<evidence type="ECO:0000313" key="3">
    <source>
        <dbReference type="EMBL" id="KAB7733051.1"/>
    </source>
</evidence>
<accession>A0A7J5U5X6</accession>
<keyword evidence="4" id="KW-1185">Reference proteome</keyword>
<keyword evidence="1" id="KW-0812">Transmembrane</keyword>
<protein>
    <submittedName>
        <fullName evidence="3">DUF1648 domain-containing protein</fullName>
    </submittedName>
</protein>
<evidence type="ECO:0000313" key="4">
    <source>
        <dbReference type="Proteomes" id="UP000488299"/>
    </source>
</evidence>
<feature type="domain" description="DUF1648" evidence="2">
    <location>
        <begin position="19"/>
        <end position="65"/>
    </location>
</feature>
<feature type="transmembrane region" description="Helical" evidence="1">
    <location>
        <begin position="100"/>
        <end position="122"/>
    </location>
</feature>
<dbReference type="InterPro" id="IPR012867">
    <property type="entry name" value="DUF1648"/>
</dbReference>
<sequence length="162" mass="17746">MKTPPVSGSERLLYRLTGLVVLLTWAATVYVYPNLPDRMAIHVDLAGTPNGWGSKQTVFLGPGLITGTIAFLLLIREVAPAESFNMPVKITPENRDKQIRLAYQMMAAISLVLALLMAVMQFEICQLALGSTQMPSFLSTGVLIGGLFAVIGYYLWQSIQNQ</sequence>
<dbReference type="PANTHER" id="PTHR37810:SF5">
    <property type="entry name" value="IMMUNITY PROTEIN SDPI"/>
    <property type="match status" value="1"/>
</dbReference>
<evidence type="ECO:0000256" key="1">
    <source>
        <dbReference type="SAM" id="Phobius"/>
    </source>
</evidence>
<keyword evidence="1" id="KW-1133">Transmembrane helix</keyword>
<dbReference type="Proteomes" id="UP000488299">
    <property type="component" value="Unassembled WGS sequence"/>
</dbReference>
<comment type="caution">
    <text evidence="3">The sequence shown here is derived from an EMBL/GenBank/DDBJ whole genome shotgun (WGS) entry which is preliminary data.</text>
</comment>
<name>A0A7J5U5X6_9BACT</name>
<feature type="transmembrane region" description="Helical" evidence="1">
    <location>
        <begin position="12"/>
        <end position="32"/>
    </location>
</feature>
<dbReference type="RefSeq" id="WP_152122861.1">
    <property type="nucleotide sequence ID" value="NZ_WELI01000001.1"/>
</dbReference>
<dbReference type="GO" id="GO:0009636">
    <property type="term" value="P:response to toxic substance"/>
    <property type="evidence" value="ECO:0007669"/>
    <property type="project" value="TreeGrafter"/>
</dbReference>
<dbReference type="PANTHER" id="PTHR37810">
    <property type="entry name" value="IMMUNITY PROTEIN SDPI"/>
    <property type="match status" value="1"/>
</dbReference>
<keyword evidence="1" id="KW-0472">Membrane</keyword>
<feature type="transmembrane region" description="Helical" evidence="1">
    <location>
        <begin position="59"/>
        <end position="79"/>
    </location>
</feature>
<organism evidence="3 4">
    <name type="scientific">Rudanella paleaurantiibacter</name>
    <dbReference type="NCBI Taxonomy" id="2614655"/>
    <lineage>
        <taxon>Bacteria</taxon>
        <taxon>Pseudomonadati</taxon>
        <taxon>Bacteroidota</taxon>
        <taxon>Cytophagia</taxon>
        <taxon>Cytophagales</taxon>
        <taxon>Cytophagaceae</taxon>
        <taxon>Rudanella</taxon>
    </lineage>
</organism>
<evidence type="ECO:0000259" key="2">
    <source>
        <dbReference type="Pfam" id="PF07853"/>
    </source>
</evidence>
<feature type="transmembrane region" description="Helical" evidence="1">
    <location>
        <begin position="134"/>
        <end position="156"/>
    </location>
</feature>
<dbReference type="EMBL" id="WELI01000001">
    <property type="protein sequence ID" value="KAB7733051.1"/>
    <property type="molecule type" value="Genomic_DNA"/>
</dbReference>
<gene>
    <name evidence="3" type="ORF">F5984_03680</name>
</gene>
<proteinExistence type="predicted"/>
<dbReference type="Pfam" id="PF07853">
    <property type="entry name" value="DUF1648"/>
    <property type="match status" value="1"/>
</dbReference>
<dbReference type="AlphaFoldDB" id="A0A7J5U5X6"/>
<reference evidence="3 4" key="1">
    <citation type="submission" date="2019-10" db="EMBL/GenBank/DDBJ databases">
        <title>Rudanella paleaurantiibacter sp. nov., isolated from sludge.</title>
        <authorList>
            <person name="Xu S.Q."/>
        </authorList>
    </citation>
    <scope>NUCLEOTIDE SEQUENCE [LARGE SCALE GENOMIC DNA]</scope>
    <source>
        <strain evidence="3 4">HX-22-17</strain>
    </source>
</reference>